<feature type="compositionally biased region" description="Polar residues" evidence="1">
    <location>
        <begin position="220"/>
        <end position="230"/>
    </location>
</feature>
<dbReference type="AlphaFoldDB" id="A0AAV2MPN3"/>
<name>A0AAV2MPN3_KNICA</name>
<feature type="compositionally biased region" description="Acidic residues" evidence="1">
    <location>
        <begin position="208"/>
        <end position="219"/>
    </location>
</feature>
<accession>A0AAV2MPN3</accession>
<dbReference type="Proteomes" id="UP001497482">
    <property type="component" value="Chromosome 9"/>
</dbReference>
<evidence type="ECO:0000256" key="1">
    <source>
        <dbReference type="SAM" id="MobiDB-lite"/>
    </source>
</evidence>
<proteinExistence type="predicted"/>
<protein>
    <submittedName>
        <fullName evidence="2">Uncharacterized protein</fullName>
    </submittedName>
</protein>
<sequence length="230" mass="27062">MALRQFEEWLEKGKSLANDLAQQQINYTFYRTDETALFDGTFIAKDREVEVFVDHVRSQMPSTCERALTEQSNLEDLKKEHNLADNTVEQWVFEVRQWAETGLRLKRQVFDQVMLVSRLQEEKDILLHEMMRHCTFLRQKVGQLNTRIVKNTEDFSNQVCPEELTKEGYQGLHCCLLYQQHHLKQHLQEVTGTYMRVATKTFVWSQDEMQDESDAEDSDSIMSGNDSDTQ</sequence>
<reference evidence="2 3" key="1">
    <citation type="submission" date="2024-04" db="EMBL/GenBank/DDBJ databases">
        <authorList>
            <person name="Waldvogel A.-M."/>
            <person name="Schoenle A."/>
        </authorList>
    </citation>
    <scope>NUCLEOTIDE SEQUENCE [LARGE SCALE GENOMIC DNA]</scope>
</reference>
<keyword evidence="3" id="KW-1185">Reference proteome</keyword>
<organism evidence="2 3">
    <name type="scientific">Knipowitschia caucasica</name>
    <name type="common">Caucasian dwarf goby</name>
    <name type="synonym">Pomatoschistus caucasicus</name>
    <dbReference type="NCBI Taxonomy" id="637954"/>
    <lineage>
        <taxon>Eukaryota</taxon>
        <taxon>Metazoa</taxon>
        <taxon>Chordata</taxon>
        <taxon>Craniata</taxon>
        <taxon>Vertebrata</taxon>
        <taxon>Euteleostomi</taxon>
        <taxon>Actinopterygii</taxon>
        <taxon>Neopterygii</taxon>
        <taxon>Teleostei</taxon>
        <taxon>Neoteleostei</taxon>
        <taxon>Acanthomorphata</taxon>
        <taxon>Gobiaria</taxon>
        <taxon>Gobiiformes</taxon>
        <taxon>Gobioidei</taxon>
        <taxon>Gobiidae</taxon>
        <taxon>Gobiinae</taxon>
        <taxon>Knipowitschia</taxon>
    </lineage>
</organism>
<gene>
    <name evidence="2" type="ORF">KC01_LOCUS41151</name>
</gene>
<evidence type="ECO:0000313" key="3">
    <source>
        <dbReference type="Proteomes" id="UP001497482"/>
    </source>
</evidence>
<evidence type="ECO:0000313" key="2">
    <source>
        <dbReference type="EMBL" id="CAL1615157.1"/>
    </source>
</evidence>
<feature type="region of interest" description="Disordered" evidence="1">
    <location>
        <begin position="207"/>
        <end position="230"/>
    </location>
</feature>
<dbReference type="EMBL" id="OZ035831">
    <property type="protein sequence ID" value="CAL1615157.1"/>
    <property type="molecule type" value="Genomic_DNA"/>
</dbReference>